<dbReference type="PANTHER" id="PTHR23324">
    <property type="entry name" value="SEC14 RELATED PROTEIN"/>
    <property type="match status" value="1"/>
</dbReference>
<feature type="chain" id="PRO_5035243124" description="CRAL-TRIO domain-containing protein" evidence="1">
    <location>
        <begin position="20"/>
        <end position="210"/>
    </location>
</feature>
<dbReference type="AlphaFoldDB" id="A0A8J2P6R4"/>
<evidence type="ECO:0000256" key="1">
    <source>
        <dbReference type="SAM" id="SignalP"/>
    </source>
</evidence>
<feature type="signal peptide" evidence="1">
    <location>
        <begin position="1"/>
        <end position="19"/>
    </location>
</feature>
<dbReference type="InterPro" id="IPR051064">
    <property type="entry name" value="SEC14/CRAL-TRIO_domain"/>
</dbReference>
<dbReference type="Proteomes" id="UP000708208">
    <property type="component" value="Unassembled WGS sequence"/>
</dbReference>
<dbReference type="GO" id="GO:0005737">
    <property type="term" value="C:cytoplasm"/>
    <property type="evidence" value="ECO:0007669"/>
    <property type="project" value="TreeGrafter"/>
</dbReference>
<evidence type="ECO:0000313" key="3">
    <source>
        <dbReference type="EMBL" id="CAG7733985.1"/>
    </source>
</evidence>
<sequence length="210" mass="23867">MSFITHFIITIICASLAAPHNLTEKEILEFDIPNEIQEAAPYDLAGYDEDGSPIWSIELGKWDMRKYAEKGGEMYDALEIHADKMLLNIKESGLNSSTKQLYTIVDVDGFNIRQAGDPKTVQFVLRLILKVEEFGRQMLLKQAWIVNANTLFEGIWRLSGPLLGQKAEAFELYTNNKESWLPKLLKVLPRDQLPEKYGGSPSYKPVKQFG</sequence>
<organism evidence="3 4">
    <name type="scientific">Allacma fusca</name>
    <dbReference type="NCBI Taxonomy" id="39272"/>
    <lineage>
        <taxon>Eukaryota</taxon>
        <taxon>Metazoa</taxon>
        <taxon>Ecdysozoa</taxon>
        <taxon>Arthropoda</taxon>
        <taxon>Hexapoda</taxon>
        <taxon>Collembola</taxon>
        <taxon>Symphypleona</taxon>
        <taxon>Sminthuridae</taxon>
        <taxon>Allacma</taxon>
    </lineage>
</organism>
<protein>
    <recommendedName>
        <fullName evidence="2">CRAL-TRIO domain-containing protein</fullName>
    </recommendedName>
</protein>
<comment type="caution">
    <text evidence="3">The sequence shown here is derived from an EMBL/GenBank/DDBJ whole genome shotgun (WGS) entry which is preliminary data.</text>
</comment>
<reference evidence="3" key="1">
    <citation type="submission" date="2021-06" db="EMBL/GenBank/DDBJ databases">
        <authorList>
            <person name="Hodson N. C."/>
            <person name="Mongue J. A."/>
            <person name="Jaron S. K."/>
        </authorList>
    </citation>
    <scope>NUCLEOTIDE SEQUENCE</scope>
</reference>
<dbReference type="PANTHER" id="PTHR23324:SF83">
    <property type="entry name" value="SEC14-LIKE PROTEIN 2"/>
    <property type="match status" value="1"/>
</dbReference>
<keyword evidence="4" id="KW-1185">Reference proteome</keyword>
<keyword evidence="1" id="KW-0732">Signal</keyword>
<dbReference type="InterPro" id="IPR001251">
    <property type="entry name" value="CRAL-TRIO_dom"/>
</dbReference>
<proteinExistence type="predicted"/>
<dbReference type="CDD" id="cd00170">
    <property type="entry name" value="SEC14"/>
    <property type="match status" value="1"/>
</dbReference>
<feature type="domain" description="CRAL-TRIO" evidence="2">
    <location>
        <begin position="32"/>
        <end position="205"/>
    </location>
</feature>
<name>A0A8J2P6R4_9HEXA</name>
<gene>
    <name evidence="3" type="ORF">AFUS01_LOCUS22398</name>
</gene>
<evidence type="ECO:0000259" key="2">
    <source>
        <dbReference type="PROSITE" id="PS50191"/>
    </source>
</evidence>
<evidence type="ECO:0000313" key="4">
    <source>
        <dbReference type="Proteomes" id="UP000708208"/>
    </source>
</evidence>
<accession>A0A8J2P6R4</accession>
<dbReference type="OrthoDB" id="1434354at2759"/>
<dbReference type="Pfam" id="PF00650">
    <property type="entry name" value="CRAL_TRIO"/>
    <property type="match status" value="1"/>
</dbReference>
<dbReference type="PROSITE" id="PS50191">
    <property type="entry name" value="CRAL_TRIO"/>
    <property type="match status" value="1"/>
</dbReference>
<dbReference type="EMBL" id="CAJVCH010260398">
    <property type="protein sequence ID" value="CAG7733985.1"/>
    <property type="molecule type" value="Genomic_DNA"/>
</dbReference>